<sequence>MPGLAASRWAPGARRTTGGLVQAREPFAPLTSNIPRETTSTKSGATHQQLGTRSHGNTDSCTTAASELQRFLRIVRRLKWKIPDLARGYREAVDGRLGNVHRAYAEEAALMFKLDFFEYYMLIERALVHLLGVFGITVSRGFEKRHIQTLRGDQDRRLTNVPDPNGSCKPDYSHRFHANVLEALDNPENPLYAAWKKIDEVEDVASVAGTNAAAPLESYNLEQIITTIFNGFEIAYLIAQEYVNNEQRTAHGGVIPEDTGGLLAGLDQVYTDEEEWKFYVDAMDWESV</sequence>
<evidence type="ECO:0000256" key="1">
    <source>
        <dbReference type="SAM" id="MobiDB-lite"/>
    </source>
</evidence>
<proteinExistence type="predicted"/>
<accession>A0A420Y214</accession>
<keyword evidence="3" id="KW-1185">Reference proteome</keyword>
<organism evidence="2 3">
    <name type="scientific">Coniochaeta pulveracea</name>
    <dbReference type="NCBI Taxonomy" id="177199"/>
    <lineage>
        <taxon>Eukaryota</taxon>
        <taxon>Fungi</taxon>
        <taxon>Dikarya</taxon>
        <taxon>Ascomycota</taxon>
        <taxon>Pezizomycotina</taxon>
        <taxon>Sordariomycetes</taxon>
        <taxon>Sordariomycetidae</taxon>
        <taxon>Coniochaetales</taxon>
        <taxon>Coniochaetaceae</taxon>
        <taxon>Coniochaeta</taxon>
    </lineage>
</organism>
<dbReference type="Proteomes" id="UP000275385">
    <property type="component" value="Unassembled WGS sequence"/>
</dbReference>
<dbReference type="OrthoDB" id="3858188at2759"/>
<gene>
    <name evidence="2" type="ORF">DL546_001324</name>
</gene>
<name>A0A420Y214_9PEZI</name>
<evidence type="ECO:0000313" key="2">
    <source>
        <dbReference type="EMBL" id="RKU41918.1"/>
    </source>
</evidence>
<evidence type="ECO:0000313" key="3">
    <source>
        <dbReference type="Proteomes" id="UP000275385"/>
    </source>
</evidence>
<dbReference type="AlphaFoldDB" id="A0A420Y214"/>
<dbReference type="STRING" id="177199.A0A420Y214"/>
<comment type="caution">
    <text evidence="2">The sequence shown here is derived from an EMBL/GenBank/DDBJ whole genome shotgun (WGS) entry which is preliminary data.</text>
</comment>
<reference evidence="2 3" key="1">
    <citation type="submission" date="2018-08" db="EMBL/GenBank/DDBJ databases">
        <title>Draft genome of the lignicolous fungus Coniochaeta pulveracea.</title>
        <authorList>
            <person name="Borstlap C.J."/>
            <person name="De Witt R.N."/>
            <person name="Botha A."/>
            <person name="Volschenk H."/>
        </authorList>
    </citation>
    <scope>NUCLEOTIDE SEQUENCE [LARGE SCALE GENOMIC DNA]</scope>
    <source>
        <strain evidence="2 3">CAB683</strain>
    </source>
</reference>
<feature type="region of interest" description="Disordered" evidence="1">
    <location>
        <begin position="1"/>
        <end position="60"/>
    </location>
</feature>
<dbReference type="EMBL" id="QVQW01000065">
    <property type="protein sequence ID" value="RKU41918.1"/>
    <property type="molecule type" value="Genomic_DNA"/>
</dbReference>
<feature type="compositionally biased region" description="Polar residues" evidence="1">
    <location>
        <begin position="30"/>
        <end position="60"/>
    </location>
</feature>
<protein>
    <submittedName>
        <fullName evidence="2">Uncharacterized protein</fullName>
    </submittedName>
</protein>